<feature type="compositionally biased region" description="Low complexity" evidence="1">
    <location>
        <begin position="245"/>
        <end position="261"/>
    </location>
</feature>
<feature type="compositionally biased region" description="Basic and acidic residues" evidence="1">
    <location>
        <begin position="649"/>
        <end position="666"/>
    </location>
</feature>
<feature type="compositionally biased region" description="Acidic residues" evidence="1">
    <location>
        <begin position="400"/>
        <end position="411"/>
    </location>
</feature>
<feature type="compositionally biased region" description="Basic and acidic residues" evidence="1">
    <location>
        <begin position="576"/>
        <end position="604"/>
    </location>
</feature>
<dbReference type="RefSeq" id="WP_166178991.1">
    <property type="nucleotide sequence ID" value="NZ_CP045119.1"/>
</dbReference>
<feature type="compositionally biased region" description="Low complexity" evidence="1">
    <location>
        <begin position="765"/>
        <end position="776"/>
    </location>
</feature>
<feature type="compositionally biased region" description="Basic and acidic residues" evidence="1">
    <location>
        <begin position="719"/>
        <end position="754"/>
    </location>
</feature>
<dbReference type="Proteomes" id="UP000501452">
    <property type="component" value="Chromosome"/>
</dbReference>
<evidence type="ECO:0000256" key="1">
    <source>
        <dbReference type="SAM" id="MobiDB-lite"/>
    </source>
</evidence>
<dbReference type="KEGG" id="rub:GBA63_19685"/>
<sequence length="891" mass="91873">MKPHGASKPGHEGAVRPSSRKPGAAQTVATLFGIGTRRCRLAAALVVVMVGLAGHTANQAFARAEGTVLYLDAPAVSTDRATRAGETAQAHHSDPRSSVSPDALAWLGVRGPRGDDTEAPPQDAAGAFASVTAPDTEDTPGITAEAAYAAGETMLAQVEDGAPAEDGGPDEDALAAAGAVRPELGDGTRASEGQPSADYEAPPAEQPTTSDPASSPEPVVPVAEPSGDKGLALEVPTQTAPAQTELAAAPSEDASPAPEISLDTEPDYGAMGPISGPVPTPEPSAEPETQEEEIQEPKLQEPETQDEEIQEPEDDGGELAGTDAVPVASPGPADETAYEDPASNPEPAEEPAYDDPATTPDTGPTSGESGDVALAPTSSPPPKDDGPDDLASASPASEESAPEESAPEESAPEVTVPEDGSEAEVSEEQISEVVVVQESDTGEGAEGADSTITQPPNFALPGDDIEDDPTTAIGAPSSDETETEPGPPAEELPAGESTDDGADEEAVPTPEFPDEQPSDQTDTGCGETASSSPKADTQGPAADTPHGDGRVVEGTADPRPKDDAPLGGADRRSKRPREDHRDDGGDRGHSGAGSPEERSRRIENDGGGEAVQEKVHENTGWFSGEQRDRGAASGVGGGAEEPAPTNRSAEPHPEERTAGEPARPRSDTGPVASQSAVDEVTATPETRPADGKVRAQRTPPMWDRQDVPPSRPRSSEALATDRRAAAERAEERREARRAERFAARVAERKAERKAVRIATRRAAKEQAAVEQAALERAAVREQRRQNRPAAGGAFDVREAAPPAGRRNAPAHQDPVPQSAAVGSDPVRQVSARRFVPVEQPAAADLPPARQEPVAQVRAESRIRRPFGSGGAAGQASGVARVSKSANRSVGR</sequence>
<keyword evidence="3" id="KW-1185">Reference proteome</keyword>
<accession>A0A6G8QDV1</accession>
<evidence type="ECO:0000313" key="2">
    <source>
        <dbReference type="EMBL" id="QIN84622.1"/>
    </source>
</evidence>
<feature type="compositionally biased region" description="Acidic residues" evidence="1">
    <location>
        <begin position="419"/>
        <end position="430"/>
    </location>
</feature>
<feature type="compositionally biased region" description="Low complexity" evidence="1">
    <location>
        <begin position="354"/>
        <end position="365"/>
    </location>
</feature>
<organism evidence="2 3">
    <name type="scientific">Rubrobacter tropicus</name>
    <dbReference type="NCBI Taxonomy" id="2653851"/>
    <lineage>
        <taxon>Bacteria</taxon>
        <taxon>Bacillati</taxon>
        <taxon>Actinomycetota</taxon>
        <taxon>Rubrobacteria</taxon>
        <taxon>Rubrobacterales</taxon>
        <taxon>Rubrobacteraceae</taxon>
        <taxon>Rubrobacter</taxon>
    </lineage>
</organism>
<feature type="compositionally biased region" description="Low complexity" evidence="1">
    <location>
        <begin position="389"/>
        <end position="399"/>
    </location>
</feature>
<feature type="region of interest" description="Disordered" evidence="1">
    <location>
        <begin position="184"/>
        <end position="891"/>
    </location>
</feature>
<feature type="compositionally biased region" description="Acidic residues" evidence="1">
    <location>
        <begin position="497"/>
        <end position="517"/>
    </location>
</feature>
<feature type="compositionally biased region" description="Low complexity" evidence="1">
    <location>
        <begin position="799"/>
        <end position="810"/>
    </location>
</feature>
<protein>
    <submittedName>
        <fullName evidence="2">Uncharacterized protein</fullName>
    </submittedName>
</protein>
<evidence type="ECO:0000313" key="3">
    <source>
        <dbReference type="Proteomes" id="UP000501452"/>
    </source>
</evidence>
<feature type="region of interest" description="Disordered" evidence="1">
    <location>
        <begin position="81"/>
        <end position="123"/>
    </location>
</feature>
<feature type="compositionally biased region" description="Polar residues" evidence="1">
    <location>
        <begin position="518"/>
        <end position="535"/>
    </location>
</feature>
<name>A0A6G8QDV1_9ACTN</name>
<proteinExistence type="predicted"/>
<dbReference type="AlphaFoldDB" id="A0A6G8QDV1"/>
<dbReference type="EMBL" id="CP045119">
    <property type="protein sequence ID" value="QIN84622.1"/>
    <property type="molecule type" value="Genomic_DNA"/>
</dbReference>
<feature type="region of interest" description="Disordered" evidence="1">
    <location>
        <begin position="1"/>
        <end position="24"/>
    </location>
</feature>
<feature type="compositionally biased region" description="Basic and acidic residues" evidence="1">
    <location>
        <begin position="545"/>
        <end position="564"/>
    </location>
</feature>
<reference evidence="2 3" key="1">
    <citation type="submission" date="2019-10" db="EMBL/GenBank/DDBJ databases">
        <title>Rubrobacter sp nov SCSIO 52090 isolated from a deep-sea sediment in the South China Sea.</title>
        <authorList>
            <person name="Chen R.W."/>
        </authorList>
    </citation>
    <scope>NUCLEOTIDE SEQUENCE [LARGE SCALE GENOMIC DNA]</scope>
    <source>
        <strain evidence="2 3">SCSIO 52909</strain>
    </source>
</reference>
<gene>
    <name evidence="2" type="ORF">GBA63_19685</name>
</gene>
<feature type="compositionally biased region" description="Acidic residues" evidence="1">
    <location>
        <begin position="303"/>
        <end position="317"/>
    </location>
</feature>
<feature type="compositionally biased region" description="Low complexity" evidence="1">
    <location>
        <begin position="212"/>
        <end position="225"/>
    </location>
</feature>